<feature type="region of interest" description="Disordered" evidence="1">
    <location>
        <begin position="38"/>
        <end position="91"/>
    </location>
</feature>
<evidence type="ECO:0000313" key="2">
    <source>
        <dbReference type="EMBL" id="CAL1287094.1"/>
    </source>
</evidence>
<keyword evidence="3" id="KW-1185">Reference proteome</keyword>
<proteinExistence type="predicted"/>
<name>A0AAV2ATJ4_9ARAC</name>
<organism evidence="2 3">
    <name type="scientific">Larinioides sclopetarius</name>
    <dbReference type="NCBI Taxonomy" id="280406"/>
    <lineage>
        <taxon>Eukaryota</taxon>
        <taxon>Metazoa</taxon>
        <taxon>Ecdysozoa</taxon>
        <taxon>Arthropoda</taxon>
        <taxon>Chelicerata</taxon>
        <taxon>Arachnida</taxon>
        <taxon>Araneae</taxon>
        <taxon>Araneomorphae</taxon>
        <taxon>Entelegynae</taxon>
        <taxon>Araneoidea</taxon>
        <taxon>Araneidae</taxon>
        <taxon>Larinioides</taxon>
    </lineage>
</organism>
<feature type="non-terminal residue" evidence="2">
    <location>
        <position position="91"/>
    </location>
</feature>
<dbReference type="EMBL" id="CAXIEN010000212">
    <property type="protein sequence ID" value="CAL1287094.1"/>
    <property type="molecule type" value="Genomic_DNA"/>
</dbReference>
<feature type="compositionally biased region" description="Low complexity" evidence="1">
    <location>
        <begin position="62"/>
        <end position="73"/>
    </location>
</feature>
<dbReference type="Proteomes" id="UP001497382">
    <property type="component" value="Unassembled WGS sequence"/>
</dbReference>
<gene>
    <name evidence="2" type="ORF">LARSCL_LOCUS14620</name>
</gene>
<evidence type="ECO:0000256" key="1">
    <source>
        <dbReference type="SAM" id="MobiDB-lite"/>
    </source>
</evidence>
<sequence>MFTDCITEAHSYMSYKCETPNQLSNLYSCRTLNGRKMAPSVEQEKNTVNGDLVAEHPDEQYTSTETNSSENNSDVQPDEDSVNKLRNLPLN</sequence>
<evidence type="ECO:0000313" key="3">
    <source>
        <dbReference type="Proteomes" id="UP001497382"/>
    </source>
</evidence>
<comment type="caution">
    <text evidence="2">The sequence shown here is derived from an EMBL/GenBank/DDBJ whole genome shotgun (WGS) entry which is preliminary data.</text>
</comment>
<accession>A0AAV2ATJ4</accession>
<reference evidence="2 3" key="1">
    <citation type="submission" date="2024-04" db="EMBL/GenBank/DDBJ databases">
        <authorList>
            <person name="Rising A."/>
            <person name="Reimegard J."/>
            <person name="Sonavane S."/>
            <person name="Akerstrom W."/>
            <person name="Nylinder S."/>
            <person name="Hedman E."/>
            <person name="Kallberg Y."/>
        </authorList>
    </citation>
    <scope>NUCLEOTIDE SEQUENCE [LARGE SCALE GENOMIC DNA]</scope>
</reference>
<dbReference type="AlphaFoldDB" id="A0AAV2ATJ4"/>
<protein>
    <submittedName>
        <fullName evidence="2">Uncharacterized protein</fullName>
    </submittedName>
</protein>